<dbReference type="OrthoDB" id="1867783at2759"/>
<evidence type="ECO:0000256" key="3">
    <source>
        <dbReference type="ARBA" id="ARBA00023155"/>
    </source>
</evidence>
<keyword evidence="2 5" id="KW-0238">DNA-binding</keyword>
<dbReference type="CDD" id="cd00086">
    <property type="entry name" value="homeodomain"/>
    <property type="match status" value="1"/>
</dbReference>
<proteinExistence type="predicted"/>
<dbReference type="PROSITE" id="PS00027">
    <property type="entry name" value="HOMEOBOX_1"/>
    <property type="match status" value="1"/>
</dbReference>
<gene>
    <name evidence="10" type="primary">LOC107217389</name>
</gene>
<feature type="compositionally biased region" description="Basic residues" evidence="7">
    <location>
        <begin position="104"/>
        <end position="113"/>
    </location>
</feature>
<reference evidence="10" key="1">
    <citation type="submission" date="2025-08" db="UniProtKB">
        <authorList>
            <consortium name="RefSeq"/>
        </authorList>
    </citation>
    <scope>IDENTIFICATION</scope>
    <source>
        <tissue evidence="10">Thorax and Abdomen</tissue>
    </source>
</reference>
<dbReference type="InterPro" id="IPR009057">
    <property type="entry name" value="Homeodomain-like_sf"/>
</dbReference>
<feature type="compositionally biased region" description="Low complexity" evidence="7">
    <location>
        <begin position="27"/>
        <end position="46"/>
    </location>
</feature>
<dbReference type="RefSeq" id="XP_015510380.2">
    <property type="nucleotide sequence ID" value="XM_015654894.2"/>
</dbReference>
<keyword evidence="3 5" id="KW-0371">Homeobox</keyword>
<evidence type="ECO:0000256" key="5">
    <source>
        <dbReference type="PROSITE-ProRule" id="PRU00108"/>
    </source>
</evidence>
<organism evidence="10">
    <name type="scientific">Neodiprion lecontei</name>
    <name type="common">Redheaded pine sawfly</name>
    <dbReference type="NCBI Taxonomy" id="441921"/>
    <lineage>
        <taxon>Eukaryota</taxon>
        <taxon>Metazoa</taxon>
        <taxon>Ecdysozoa</taxon>
        <taxon>Arthropoda</taxon>
        <taxon>Hexapoda</taxon>
        <taxon>Insecta</taxon>
        <taxon>Pterygota</taxon>
        <taxon>Neoptera</taxon>
        <taxon>Endopterygota</taxon>
        <taxon>Hymenoptera</taxon>
        <taxon>Tenthredinoidea</taxon>
        <taxon>Diprionidae</taxon>
        <taxon>Diprioninae</taxon>
        <taxon>Neodiprion</taxon>
    </lineage>
</organism>
<dbReference type="PANTHER" id="PTHR24333">
    <property type="entry name" value="HOMEO BOX HB9 LIKE A-RELATED"/>
    <property type="match status" value="1"/>
</dbReference>
<dbReference type="GO" id="GO:0003677">
    <property type="term" value="F:DNA binding"/>
    <property type="evidence" value="ECO:0007669"/>
    <property type="project" value="UniProtKB-KW"/>
</dbReference>
<feature type="compositionally biased region" description="Basic and acidic residues" evidence="7">
    <location>
        <begin position="181"/>
        <end position="194"/>
    </location>
</feature>
<accession>A0A6J0B5Q2</accession>
<dbReference type="PROSITE" id="PS50071">
    <property type="entry name" value="HOMEOBOX_2"/>
    <property type="match status" value="1"/>
</dbReference>
<feature type="DNA-binding region" description="Homeobox" evidence="5">
    <location>
        <begin position="126"/>
        <end position="185"/>
    </location>
</feature>
<evidence type="ECO:0000256" key="4">
    <source>
        <dbReference type="ARBA" id="ARBA00023242"/>
    </source>
</evidence>
<evidence type="ECO:0000256" key="6">
    <source>
        <dbReference type="RuleBase" id="RU000682"/>
    </source>
</evidence>
<dbReference type="Gene3D" id="1.10.10.60">
    <property type="entry name" value="Homeodomain-like"/>
    <property type="match status" value="1"/>
</dbReference>
<dbReference type="GeneID" id="107217389"/>
<feature type="compositionally biased region" description="Basic residues" evidence="7">
    <location>
        <begin position="120"/>
        <end position="129"/>
    </location>
</feature>
<evidence type="ECO:0000313" key="9">
    <source>
        <dbReference type="Proteomes" id="UP000829291"/>
    </source>
</evidence>
<evidence type="ECO:0000256" key="7">
    <source>
        <dbReference type="SAM" id="MobiDB-lite"/>
    </source>
</evidence>
<dbReference type="InterPro" id="IPR001356">
    <property type="entry name" value="HD"/>
</dbReference>
<dbReference type="Pfam" id="PF00046">
    <property type="entry name" value="Homeodomain"/>
    <property type="match status" value="1"/>
</dbReference>
<evidence type="ECO:0000259" key="8">
    <source>
        <dbReference type="PROSITE" id="PS50071"/>
    </source>
</evidence>
<dbReference type="AlphaFoldDB" id="A0A6J0B5Q2"/>
<feature type="domain" description="Homeobox" evidence="8">
    <location>
        <begin position="124"/>
        <end position="184"/>
    </location>
</feature>
<dbReference type="KEGG" id="nlo:107217389"/>
<evidence type="ECO:0000313" key="10">
    <source>
        <dbReference type="RefSeq" id="XP_015510380.2"/>
    </source>
</evidence>
<feature type="region of interest" description="Disordered" evidence="7">
    <location>
        <begin position="65"/>
        <end position="129"/>
    </location>
</feature>
<keyword evidence="4 5" id="KW-0539">Nucleus</keyword>
<feature type="region of interest" description="Disordered" evidence="7">
    <location>
        <begin position="22"/>
        <end position="46"/>
    </location>
</feature>
<protein>
    <submittedName>
        <fullName evidence="10">Segmentation polarity homeobox protein engrailed</fullName>
    </submittedName>
</protein>
<dbReference type="InterPro" id="IPR050848">
    <property type="entry name" value="Homeobox_TF"/>
</dbReference>
<dbReference type="GO" id="GO:0005634">
    <property type="term" value="C:nucleus"/>
    <property type="evidence" value="ECO:0007669"/>
    <property type="project" value="UniProtKB-SubCell"/>
</dbReference>
<dbReference type="InParanoid" id="A0A6J0B5Q2"/>
<dbReference type="PANTHER" id="PTHR24333:SF5">
    <property type="entry name" value="VENT HOMEOBOX"/>
    <property type="match status" value="1"/>
</dbReference>
<keyword evidence="9" id="KW-1185">Reference proteome</keyword>
<dbReference type="SMART" id="SM00389">
    <property type="entry name" value="HOX"/>
    <property type="match status" value="1"/>
</dbReference>
<dbReference type="Proteomes" id="UP000829291">
    <property type="component" value="Chromosome 4"/>
</dbReference>
<dbReference type="SUPFAM" id="SSF46689">
    <property type="entry name" value="Homeodomain-like"/>
    <property type="match status" value="1"/>
</dbReference>
<feature type="region of interest" description="Disordered" evidence="7">
    <location>
        <begin position="179"/>
        <end position="204"/>
    </location>
</feature>
<sequence length="204" mass="22611">MSEARRSQRLSTDFSIARILAADEPCSTSSTSSSSGGSRVPQLPSSCPCCPTPLSAPFVVAVPEQRETGAECPSPPRPSDSGTNAGAVAQDNSERNDLPWLHCTRYRPPRLPKRSTAGKTSKRRPGKHPRIPFTAFQLQILEDKYSKGAYLARRDVLQLSTVLRLPQSRVKIWFQNRRARERRESLQSRNDVPKSAKSPSNVQI</sequence>
<dbReference type="InterPro" id="IPR017970">
    <property type="entry name" value="Homeobox_CS"/>
</dbReference>
<comment type="subcellular location">
    <subcellularLocation>
        <location evidence="1 5 6">Nucleus</location>
    </subcellularLocation>
</comment>
<evidence type="ECO:0000256" key="1">
    <source>
        <dbReference type="ARBA" id="ARBA00004123"/>
    </source>
</evidence>
<evidence type="ECO:0000256" key="2">
    <source>
        <dbReference type="ARBA" id="ARBA00023125"/>
    </source>
</evidence>
<name>A0A6J0B5Q2_NEOLC</name>